<dbReference type="GO" id="GO:0016747">
    <property type="term" value="F:acyltransferase activity, transferring groups other than amino-acyl groups"/>
    <property type="evidence" value="ECO:0007669"/>
    <property type="project" value="InterPro"/>
</dbReference>
<dbReference type="KEGG" id="ptkz:JDV02_002000"/>
<organism evidence="4 5">
    <name type="scientific">Purpureocillium takamizusanense</name>
    <dbReference type="NCBI Taxonomy" id="2060973"/>
    <lineage>
        <taxon>Eukaryota</taxon>
        <taxon>Fungi</taxon>
        <taxon>Dikarya</taxon>
        <taxon>Ascomycota</taxon>
        <taxon>Pezizomycotina</taxon>
        <taxon>Sordariomycetes</taxon>
        <taxon>Hypocreomycetidae</taxon>
        <taxon>Hypocreales</taxon>
        <taxon>Ophiocordycipitaceae</taxon>
        <taxon>Purpureocillium</taxon>
    </lineage>
</organism>
<proteinExistence type="predicted"/>
<dbReference type="Proteomes" id="UP000829364">
    <property type="component" value="Chromosome 2"/>
</dbReference>
<gene>
    <name evidence="4" type="ORF">JDV02_002000</name>
</gene>
<dbReference type="EMBL" id="CP086355">
    <property type="protein sequence ID" value="UNI15470.1"/>
    <property type="molecule type" value="Genomic_DNA"/>
</dbReference>
<evidence type="ECO:0000313" key="4">
    <source>
        <dbReference type="EMBL" id="UNI15470.1"/>
    </source>
</evidence>
<evidence type="ECO:0000256" key="2">
    <source>
        <dbReference type="ARBA" id="ARBA00023315"/>
    </source>
</evidence>
<dbReference type="InterPro" id="IPR016181">
    <property type="entry name" value="Acyl_CoA_acyltransferase"/>
</dbReference>
<evidence type="ECO:0000259" key="3">
    <source>
        <dbReference type="PROSITE" id="PS51186"/>
    </source>
</evidence>
<keyword evidence="5" id="KW-1185">Reference proteome</keyword>
<evidence type="ECO:0000313" key="5">
    <source>
        <dbReference type="Proteomes" id="UP000829364"/>
    </source>
</evidence>
<keyword evidence="2" id="KW-0012">Acyltransferase</keyword>
<name>A0A9Q8V707_9HYPO</name>
<dbReference type="PANTHER" id="PTHR43877:SF2">
    <property type="entry name" value="AMINOALKYLPHOSPHONATE N-ACETYLTRANSFERASE-RELATED"/>
    <property type="match status" value="1"/>
</dbReference>
<dbReference type="SUPFAM" id="SSF55729">
    <property type="entry name" value="Acyl-CoA N-acyltransferases (Nat)"/>
    <property type="match status" value="1"/>
</dbReference>
<keyword evidence="1" id="KW-0808">Transferase</keyword>
<sequence length="177" mass="19573">MASPTPQFRLATVDDATQVRELVQAAFRAPDNRQGWTADMELGARFHIGIEEVTATITRADSAILMATVAGNLVASVHVAKRSNGHARLSMLSVDAAHQSNGLGRQVLEYAEAYCQRAWAATTVDLDALSTREHLLAWYQRRGYRKTGGTSPFPREKFSDLHLPVDLCFIEMEKDLS</sequence>
<reference evidence="4" key="1">
    <citation type="submission" date="2021-11" db="EMBL/GenBank/DDBJ databases">
        <title>Purpureocillium_takamizusanense_genome.</title>
        <authorList>
            <person name="Nguyen N.-H."/>
        </authorList>
    </citation>
    <scope>NUCLEOTIDE SEQUENCE</scope>
    <source>
        <strain evidence="4">PT3</strain>
    </source>
</reference>
<protein>
    <recommendedName>
        <fullName evidence="3">N-acetyltransferase domain-containing protein</fullName>
    </recommendedName>
</protein>
<dbReference type="Pfam" id="PF13673">
    <property type="entry name" value="Acetyltransf_10"/>
    <property type="match status" value="1"/>
</dbReference>
<dbReference type="GeneID" id="72063961"/>
<dbReference type="Gene3D" id="3.40.630.30">
    <property type="match status" value="1"/>
</dbReference>
<dbReference type="PROSITE" id="PS51186">
    <property type="entry name" value="GNAT"/>
    <property type="match status" value="1"/>
</dbReference>
<dbReference type="InterPro" id="IPR050832">
    <property type="entry name" value="Bact_Acetyltransf"/>
</dbReference>
<evidence type="ECO:0000256" key="1">
    <source>
        <dbReference type="ARBA" id="ARBA00022679"/>
    </source>
</evidence>
<dbReference type="InterPro" id="IPR000182">
    <property type="entry name" value="GNAT_dom"/>
</dbReference>
<dbReference type="RefSeq" id="XP_047838951.1">
    <property type="nucleotide sequence ID" value="XM_047982981.1"/>
</dbReference>
<dbReference type="CDD" id="cd04301">
    <property type="entry name" value="NAT_SF"/>
    <property type="match status" value="1"/>
</dbReference>
<feature type="domain" description="N-acetyltransferase" evidence="3">
    <location>
        <begin position="6"/>
        <end position="177"/>
    </location>
</feature>
<dbReference type="PANTHER" id="PTHR43877">
    <property type="entry name" value="AMINOALKYLPHOSPHONATE N-ACETYLTRANSFERASE-RELATED-RELATED"/>
    <property type="match status" value="1"/>
</dbReference>
<dbReference type="OrthoDB" id="5689at2759"/>
<dbReference type="AlphaFoldDB" id="A0A9Q8V707"/>
<accession>A0A9Q8V707</accession>